<comment type="caution">
    <text evidence="1">The sequence shown here is derived from an EMBL/GenBank/DDBJ whole genome shotgun (WGS) entry which is preliminary data.</text>
</comment>
<dbReference type="InterPro" id="IPR036053">
    <property type="entry name" value="PABP-dom"/>
</dbReference>
<keyword evidence="2" id="KW-1185">Reference proteome</keyword>
<dbReference type="GO" id="GO:0003723">
    <property type="term" value="F:RNA binding"/>
    <property type="evidence" value="ECO:0007669"/>
    <property type="project" value="InterPro"/>
</dbReference>
<name>A0AAD8YQ53_9TELE</name>
<dbReference type="AlphaFoldDB" id="A0AAD8YQ53"/>
<dbReference type="EMBL" id="JAROKS010000423">
    <property type="protein sequence ID" value="KAK1784199.1"/>
    <property type="molecule type" value="Genomic_DNA"/>
</dbReference>
<sequence>APNWATCYPSRQLAQLHPSTRWATHSIQPQHFQYMPSTIRPAADQSLGQEPLTASVLDLEPPQEQKQMLGDRWLTDDPHENESKCSKFVDDFVVRG</sequence>
<organism evidence="1 2">
    <name type="scientific">Electrophorus voltai</name>
    <dbReference type="NCBI Taxonomy" id="2609070"/>
    <lineage>
        <taxon>Eukaryota</taxon>
        <taxon>Metazoa</taxon>
        <taxon>Chordata</taxon>
        <taxon>Craniata</taxon>
        <taxon>Vertebrata</taxon>
        <taxon>Euteleostomi</taxon>
        <taxon>Actinopterygii</taxon>
        <taxon>Neopterygii</taxon>
        <taxon>Teleostei</taxon>
        <taxon>Ostariophysi</taxon>
        <taxon>Gymnotiformes</taxon>
        <taxon>Gymnotoidei</taxon>
        <taxon>Gymnotidae</taxon>
        <taxon>Electrophorus</taxon>
    </lineage>
</organism>
<reference evidence="1" key="1">
    <citation type="submission" date="2023-03" db="EMBL/GenBank/DDBJ databases">
        <title>Electrophorus voltai genome.</title>
        <authorList>
            <person name="Bian C."/>
        </authorList>
    </citation>
    <scope>NUCLEOTIDE SEQUENCE</scope>
    <source>
        <strain evidence="1">CB-2022</strain>
        <tissue evidence="1">Muscle</tissue>
    </source>
</reference>
<evidence type="ECO:0000313" key="1">
    <source>
        <dbReference type="EMBL" id="KAK1784199.1"/>
    </source>
</evidence>
<protein>
    <submittedName>
        <fullName evidence="1">Uncharacterized protein</fullName>
    </submittedName>
</protein>
<dbReference type="SUPFAM" id="SSF63570">
    <property type="entry name" value="PABC (PABP) domain"/>
    <property type="match status" value="1"/>
</dbReference>
<accession>A0AAD8YQ53</accession>
<evidence type="ECO:0000313" key="2">
    <source>
        <dbReference type="Proteomes" id="UP001239994"/>
    </source>
</evidence>
<gene>
    <name evidence="1" type="ORF">P4O66_003968</name>
</gene>
<dbReference type="Proteomes" id="UP001239994">
    <property type="component" value="Unassembled WGS sequence"/>
</dbReference>
<proteinExistence type="predicted"/>
<feature type="non-terminal residue" evidence="1">
    <location>
        <position position="1"/>
    </location>
</feature>